<name>A0A4P6LY61_9FIRM</name>
<evidence type="ECO:0000256" key="1">
    <source>
        <dbReference type="ARBA" id="ARBA00006174"/>
    </source>
</evidence>
<dbReference type="InterPro" id="IPR042183">
    <property type="entry name" value="MmgE/PrpD_sf_1"/>
</dbReference>
<dbReference type="PANTHER" id="PTHR16943:SF8">
    <property type="entry name" value="2-METHYLCITRATE DEHYDRATASE"/>
    <property type="match status" value="1"/>
</dbReference>
<dbReference type="InterPro" id="IPR036148">
    <property type="entry name" value="MmgE/PrpD_sf"/>
</dbReference>
<evidence type="ECO:0000313" key="4">
    <source>
        <dbReference type="EMBL" id="QBE97079.1"/>
    </source>
</evidence>
<dbReference type="Pfam" id="PF03972">
    <property type="entry name" value="MmgE_PrpD_N"/>
    <property type="match status" value="1"/>
</dbReference>
<reference evidence="4 5" key="1">
    <citation type="submission" date="2019-01" db="EMBL/GenBank/DDBJ databases">
        <title>PMF-metabolizing Aryl O-demethylase.</title>
        <authorList>
            <person name="Kim M."/>
        </authorList>
    </citation>
    <scope>NUCLEOTIDE SEQUENCE [LARGE SCALE GENOMIC DNA]</scope>
    <source>
        <strain evidence="4 5">PMF1</strain>
    </source>
</reference>
<evidence type="ECO:0000259" key="2">
    <source>
        <dbReference type="Pfam" id="PF03972"/>
    </source>
</evidence>
<dbReference type="EC" id="4.2.1.79" evidence="4"/>
<evidence type="ECO:0000259" key="3">
    <source>
        <dbReference type="Pfam" id="PF19305"/>
    </source>
</evidence>
<dbReference type="EMBL" id="CP035945">
    <property type="protein sequence ID" value="QBE97079.1"/>
    <property type="molecule type" value="Genomic_DNA"/>
</dbReference>
<dbReference type="InterPro" id="IPR042188">
    <property type="entry name" value="MmgE/PrpD_sf_2"/>
</dbReference>
<dbReference type="InterPro" id="IPR045337">
    <property type="entry name" value="MmgE_PrpD_C"/>
</dbReference>
<gene>
    <name evidence="4" type="primary">prpD_1</name>
    <name evidence="4" type="ORF">PMF13cell1_02632</name>
</gene>
<accession>A0A4P6LY61</accession>
<dbReference type="RefSeq" id="WP_130180997.1">
    <property type="nucleotide sequence ID" value="NZ_CP035945.1"/>
</dbReference>
<dbReference type="PANTHER" id="PTHR16943">
    <property type="entry name" value="2-METHYLCITRATE DEHYDRATASE-RELATED"/>
    <property type="match status" value="1"/>
</dbReference>
<evidence type="ECO:0000313" key="5">
    <source>
        <dbReference type="Proteomes" id="UP000289794"/>
    </source>
</evidence>
<keyword evidence="4" id="KW-0456">Lyase</keyword>
<organism evidence="4 5">
    <name type="scientific">Blautia producta</name>
    <dbReference type="NCBI Taxonomy" id="33035"/>
    <lineage>
        <taxon>Bacteria</taxon>
        <taxon>Bacillati</taxon>
        <taxon>Bacillota</taxon>
        <taxon>Clostridia</taxon>
        <taxon>Lachnospirales</taxon>
        <taxon>Lachnospiraceae</taxon>
        <taxon>Blautia</taxon>
    </lineage>
</organism>
<dbReference type="Gene3D" id="3.30.1330.120">
    <property type="entry name" value="2-methylcitrate dehydratase PrpD"/>
    <property type="match status" value="1"/>
</dbReference>
<dbReference type="GO" id="GO:0047547">
    <property type="term" value="F:2-methylcitrate dehydratase activity"/>
    <property type="evidence" value="ECO:0007669"/>
    <property type="project" value="UniProtKB-EC"/>
</dbReference>
<dbReference type="InterPro" id="IPR005656">
    <property type="entry name" value="MmgE_PrpD"/>
</dbReference>
<comment type="similarity">
    <text evidence="1">Belongs to the PrpD family.</text>
</comment>
<protein>
    <submittedName>
        <fullName evidence="4">2-methylcitrate dehydratase</fullName>
        <ecNumber evidence="4">4.2.1.79</ecNumber>
    </submittedName>
</protein>
<dbReference type="Gene3D" id="1.10.4100.10">
    <property type="entry name" value="2-methylcitrate dehydratase PrpD"/>
    <property type="match status" value="1"/>
</dbReference>
<dbReference type="InterPro" id="IPR045336">
    <property type="entry name" value="MmgE_PrpD_N"/>
</dbReference>
<feature type="domain" description="MmgE/PrpD N-terminal" evidence="2">
    <location>
        <begin position="23"/>
        <end position="246"/>
    </location>
</feature>
<feature type="domain" description="MmgE/PrpD C-terminal" evidence="3">
    <location>
        <begin position="270"/>
        <end position="441"/>
    </location>
</feature>
<dbReference type="Proteomes" id="UP000289794">
    <property type="component" value="Chromosome"/>
</dbReference>
<dbReference type="KEGG" id="bpro:PMF13cell1_02632"/>
<dbReference type="SUPFAM" id="SSF103378">
    <property type="entry name" value="2-methylcitrate dehydratase PrpD"/>
    <property type="match status" value="1"/>
</dbReference>
<proteinExistence type="inferred from homology"/>
<sequence>MREKTGIERLVTFLFDNEDALQSVEAEQAARMCILDEIGCGIYGSRTQDGQRIIKAAADLGSCGEIPVWGTGHLFAEDTAAMVNGALCHIRELDDVHYAILHTGAVCVPSALAAAQHCDSSWGQLLWAVTAGVEAAVRIAEGMDFLDHRERGWHGTATCGVFGAAAAAGVLMGLDKQQMINALGIAGSRTGGSWAFAADGAMTKRIHPGQAARDGIWSAYLAENGVTGPHYILEAEDGGIYRMMSKAYCLEVLDEVKEKAAIEEVEYKWFASCKSVHSPYSAAYEIFKRHGFREPSDIVAVQAEVNQSAIEMAGGIYRQDSIVSAQISIPYGVALGLMGCGGQASDYTEERLRDEKILAIAKKVRVTESGDMNRLRRNEKRSAAKVTVQWKDGSMDTETVTAPKGSMFNPLSKEDITGKFMDLTSGIVGEKTSREIADVVLKSSASENIREITEILKRKY</sequence>
<dbReference type="Pfam" id="PF19305">
    <property type="entry name" value="MmgE_PrpD_C"/>
    <property type="match status" value="1"/>
</dbReference>
<dbReference type="AlphaFoldDB" id="A0A4P6LY61"/>